<dbReference type="OrthoDB" id="7479727at2759"/>
<sequence length="155" mass="16877">MVDDATGRCRGRRYSVHVHAGGVATKASTSIIGTYVYMWVCVSRPGHPTNGPVHPVTELGRRYMLRPLSSLFIQMSINAVFYIEVTGDIVTVTFSDVAMIESSRTSTAAAYVLCIYNIFAIVLCLLTFSLGLWMMSSPHSLVTAAQYTGSSTVKV</sequence>
<proteinExistence type="predicted"/>
<keyword evidence="1" id="KW-0472">Membrane</keyword>
<dbReference type="Proteomes" id="UP000299102">
    <property type="component" value="Unassembled WGS sequence"/>
</dbReference>
<keyword evidence="1" id="KW-0812">Transmembrane</keyword>
<evidence type="ECO:0000313" key="3">
    <source>
        <dbReference type="Proteomes" id="UP000299102"/>
    </source>
</evidence>
<evidence type="ECO:0000313" key="2">
    <source>
        <dbReference type="EMBL" id="GBP91587.1"/>
    </source>
</evidence>
<dbReference type="EMBL" id="BGZK01002184">
    <property type="protein sequence ID" value="GBP91587.1"/>
    <property type="molecule type" value="Genomic_DNA"/>
</dbReference>
<accession>A0A4C1ZY87</accession>
<protein>
    <submittedName>
        <fullName evidence="2">Uncharacterized protein</fullName>
    </submittedName>
</protein>
<organism evidence="2 3">
    <name type="scientific">Eumeta variegata</name>
    <name type="common">Bagworm moth</name>
    <name type="synonym">Eumeta japonica</name>
    <dbReference type="NCBI Taxonomy" id="151549"/>
    <lineage>
        <taxon>Eukaryota</taxon>
        <taxon>Metazoa</taxon>
        <taxon>Ecdysozoa</taxon>
        <taxon>Arthropoda</taxon>
        <taxon>Hexapoda</taxon>
        <taxon>Insecta</taxon>
        <taxon>Pterygota</taxon>
        <taxon>Neoptera</taxon>
        <taxon>Endopterygota</taxon>
        <taxon>Lepidoptera</taxon>
        <taxon>Glossata</taxon>
        <taxon>Ditrysia</taxon>
        <taxon>Tineoidea</taxon>
        <taxon>Psychidae</taxon>
        <taxon>Oiketicinae</taxon>
        <taxon>Eumeta</taxon>
    </lineage>
</organism>
<gene>
    <name evidence="2" type="ORF">EVAR_70072_1</name>
</gene>
<keyword evidence="1" id="KW-1133">Transmembrane helix</keyword>
<keyword evidence="3" id="KW-1185">Reference proteome</keyword>
<feature type="transmembrane region" description="Helical" evidence="1">
    <location>
        <begin position="71"/>
        <end position="90"/>
    </location>
</feature>
<name>A0A4C1ZY87_EUMVA</name>
<feature type="transmembrane region" description="Helical" evidence="1">
    <location>
        <begin position="110"/>
        <end position="133"/>
    </location>
</feature>
<reference evidence="2 3" key="1">
    <citation type="journal article" date="2019" name="Commun. Biol.">
        <title>The bagworm genome reveals a unique fibroin gene that provides high tensile strength.</title>
        <authorList>
            <person name="Kono N."/>
            <person name="Nakamura H."/>
            <person name="Ohtoshi R."/>
            <person name="Tomita M."/>
            <person name="Numata K."/>
            <person name="Arakawa K."/>
        </authorList>
    </citation>
    <scope>NUCLEOTIDE SEQUENCE [LARGE SCALE GENOMIC DNA]</scope>
</reference>
<comment type="caution">
    <text evidence="2">The sequence shown here is derived from an EMBL/GenBank/DDBJ whole genome shotgun (WGS) entry which is preliminary data.</text>
</comment>
<evidence type="ECO:0000256" key="1">
    <source>
        <dbReference type="SAM" id="Phobius"/>
    </source>
</evidence>
<dbReference type="AlphaFoldDB" id="A0A4C1ZY87"/>